<dbReference type="Pfam" id="PF00535">
    <property type="entry name" value="Glycos_transf_2"/>
    <property type="match status" value="1"/>
</dbReference>
<dbReference type="RefSeq" id="WP_077832665.1">
    <property type="nucleotide sequence ID" value="NZ_CP096983.1"/>
</dbReference>
<proteinExistence type="predicted"/>
<feature type="domain" description="Glycosyltransferase 2-like" evidence="1">
    <location>
        <begin position="25"/>
        <end position="145"/>
    </location>
</feature>
<dbReference type="Gene3D" id="3.90.550.10">
    <property type="entry name" value="Spore Coat Polysaccharide Biosynthesis Protein SpsA, Chain A"/>
    <property type="match status" value="1"/>
</dbReference>
<dbReference type="PANTHER" id="PTHR22916">
    <property type="entry name" value="GLYCOSYLTRANSFERASE"/>
    <property type="match status" value="1"/>
</dbReference>
<reference evidence="2 3" key="1">
    <citation type="submission" date="2022-04" db="EMBL/GenBank/DDBJ databases">
        <title>Genome sequence of C. roseum typestrain.</title>
        <authorList>
            <person name="Poehlein A."/>
            <person name="Schoch T."/>
            <person name="Duerre P."/>
            <person name="Daniel R."/>
        </authorList>
    </citation>
    <scope>NUCLEOTIDE SEQUENCE [LARGE SCALE GENOMIC DNA]</scope>
    <source>
        <strain evidence="2 3">DSM 7320</strain>
    </source>
</reference>
<dbReference type="EMBL" id="CP096983">
    <property type="protein sequence ID" value="URZ11339.1"/>
    <property type="molecule type" value="Genomic_DNA"/>
</dbReference>
<organism evidence="2 3">
    <name type="scientific">Clostridium felsineum</name>
    <dbReference type="NCBI Taxonomy" id="36839"/>
    <lineage>
        <taxon>Bacteria</taxon>
        <taxon>Bacillati</taxon>
        <taxon>Bacillota</taxon>
        <taxon>Clostridia</taxon>
        <taxon>Eubacteriales</taxon>
        <taxon>Clostridiaceae</taxon>
        <taxon>Clostridium</taxon>
    </lineage>
</organism>
<dbReference type="SUPFAM" id="SSF53448">
    <property type="entry name" value="Nucleotide-diphospho-sugar transferases"/>
    <property type="match status" value="1"/>
</dbReference>
<keyword evidence="3" id="KW-1185">Reference proteome</keyword>
<evidence type="ECO:0000313" key="2">
    <source>
        <dbReference type="EMBL" id="URZ11339.1"/>
    </source>
</evidence>
<evidence type="ECO:0000259" key="1">
    <source>
        <dbReference type="Pfam" id="PF00535"/>
    </source>
</evidence>
<dbReference type="KEGG" id="crw:CROST_020560"/>
<dbReference type="SUPFAM" id="SSF53756">
    <property type="entry name" value="UDP-Glycosyltransferase/glycogen phosphorylase"/>
    <property type="match status" value="1"/>
</dbReference>
<dbReference type="InterPro" id="IPR001173">
    <property type="entry name" value="Glyco_trans_2-like"/>
</dbReference>
<dbReference type="Gene3D" id="3.40.50.2000">
    <property type="entry name" value="Glycogen Phosphorylase B"/>
    <property type="match status" value="1"/>
</dbReference>
<dbReference type="Proteomes" id="UP000190951">
    <property type="component" value="Chromosome"/>
</dbReference>
<dbReference type="STRING" id="84029.CROST_37380"/>
<gene>
    <name evidence="2" type="ORF">CROST_020560</name>
</gene>
<dbReference type="AlphaFoldDB" id="A0A1S8L0D9"/>
<accession>A0A1S8L0D9</accession>
<dbReference type="GO" id="GO:0016758">
    <property type="term" value="F:hexosyltransferase activity"/>
    <property type="evidence" value="ECO:0007669"/>
    <property type="project" value="UniProtKB-ARBA"/>
</dbReference>
<dbReference type="InterPro" id="IPR029044">
    <property type="entry name" value="Nucleotide-diphossugar_trans"/>
</dbReference>
<protein>
    <recommendedName>
        <fullName evidence="1">Glycosyltransferase 2-like domain-containing protein</fullName>
    </recommendedName>
</protein>
<name>A0A1S8L0D9_9CLOT</name>
<dbReference type="PANTHER" id="PTHR22916:SF3">
    <property type="entry name" value="UDP-GLCNAC:BETAGAL BETA-1,3-N-ACETYLGLUCOSAMINYLTRANSFERASE-LIKE PROTEIN 1"/>
    <property type="match status" value="1"/>
</dbReference>
<sequence>MKAERFTTNCFLIKSNHLIEDPKVSIVMCVMNTECYGELIKTIDSILCQLYDDFELIIANDGQKDELLNKTIKAYVDKDNRIIYINNNVKSGLEALRINQALLCARGEYVTYQFTGSYLKNNYLSELIKEVKQHNDCIVYGKSEFKLKNPYGNYILGSEFKYSNLIYCNNSIPNNAIIHKLSIFQECGLMNCSVLLKKTFFWEFLLRIASRKKFIYINKVITECNSLKKIYNNIYIDDLDLMVFRNLEYVNIKSMLKPQKINDYVIDDLNLVKGEEIKNKLLLKFIVPWCEDIGIKLSQERNIQAVNKKKNLLVVKGEFDTSLDIMVTNFIKILNDEYNMIYLPSSQLKEEFLENIDLAIFHRTYDFATNHYLNKLKCMGIPTSYWIDDDLLNFYKLKEEYGDLSPSQASNKKFELSIPGTSIYKELEYQLRNVDVVVSYSPQISNSVEKYNSRIMELRLTVMKKYIEREISQNCDAFKIAFIGTDSRRAEIKFFWQDLLNISNKYKSRVEFSFWGYIPENVSTIKYSKVHTEGFTTSYYEYMNRLKNENFDIIVSPLFNIEPKLAKGLTKYIEAAVCGAIGVYSNVKPYESIEDGKNGFKFENEKGKLALKIEEIIEMDYIKRRKIFNSAKKDIIERHSTESQVYNFKVSIEAIRIHSFLRKNGTICFIISDSYDYRKNEFLNHIVYVKNYGFKIIVCILGLGKCKIKHICNILRESGIKVEFISCNIYDELESSKVVNKKVIDMLLTNDVKIVYHFEKTLISNDLHSELRKLHICNIFNENIIDKNHDDLNLKVYKSFKKTNEITNDFGNNKQIFKHRHKDFWNKIYHNVSINMNVYDYIIFEKFFVGVKEQINIILNDETYNNKNVKYVIWGASNGGNIAKKIIDQALPKFNLIAFVDRYKEGKFEEVNIYKPNELDKLKVEYIFIATSPGRYEAEKFLSKVKINKEIDYMVLFS</sequence>
<evidence type="ECO:0000313" key="3">
    <source>
        <dbReference type="Proteomes" id="UP000190951"/>
    </source>
</evidence>